<dbReference type="EMBL" id="CAJVPQ010020893">
    <property type="protein sequence ID" value="CAG8757141.1"/>
    <property type="molecule type" value="Genomic_DNA"/>
</dbReference>
<organism evidence="1 2">
    <name type="scientific">Funneliformis caledonium</name>
    <dbReference type="NCBI Taxonomy" id="1117310"/>
    <lineage>
        <taxon>Eukaryota</taxon>
        <taxon>Fungi</taxon>
        <taxon>Fungi incertae sedis</taxon>
        <taxon>Mucoromycota</taxon>
        <taxon>Glomeromycotina</taxon>
        <taxon>Glomeromycetes</taxon>
        <taxon>Glomerales</taxon>
        <taxon>Glomeraceae</taxon>
        <taxon>Funneliformis</taxon>
    </lineage>
</organism>
<feature type="non-terminal residue" evidence="1">
    <location>
        <position position="1"/>
    </location>
</feature>
<comment type="caution">
    <text evidence="1">The sequence shown here is derived from an EMBL/GenBank/DDBJ whole genome shotgun (WGS) entry which is preliminary data.</text>
</comment>
<feature type="non-terminal residue" evidence="1">
    <location>
        <position position="84"/>
    </location>
</feature>
<dbReference type="OrthoDB" id="2446466at2759"/>
<evidence type="ECO:0000313" key="1">
    <source>
        <dbReference type="EMBL" id="CAG8757141.1"/>
    </source>
</evidence>
<keyword evidence="2" id="KW-1185">Reference proteome</keyword>
<dbReference type="AlphaFoldDB" id="A0A9N9NSU7"/>
<dbReference type="Proteomes" id="UP000789570">
    <property type="component" value="Unassembled WGS sequence"/>
</dbReference>
<evidence type="ECO:0000313" key="2">
    <source>
        <dbReference type="Proteomes" id="UP000789570"/>
    </source>
</evidence>
<reference evidence="1" key="1">
    <citation type="submission" date="2021-06" db="EMBL/GenBank/DDBJ databases">
        <authorList>
            <person name="Kallberg Y."/>
            <person name="Tangrot J."/>
            <person name="Rosling A."/>
        </authorList>
    </citation>
    <scope>NUCLEOTIDE SEQUENCE</scope>
    <source>
        <strain evidence="1">UK204</strain>
    </source>
</reference>
<accession>A0A9N9NSU7</accession>
<gene>
    <name evidence="1" type="ORF">FCALED_LOCUS16694</name>
</gene>
<sequence>RRARWIMELQQHHFTIEHRAEKHNANADVLSRMYDEETAECFIIDLIETDIADNEYENNSIKEDIEWHITSPESGENDEWFKEE</sequence>
<proteinExistence type="predicted"/>
<protein>
    <submittedName>
        <fullName evidence="1">16154_t:CDS:1</fullName>
    </submittedName>
</protein>
<name>A0A9N9NSU7_9GLOM</name>